<evidence type="ECO:0000313" key="7">
    <source>
        <dbReference type="Proteomes" id="UP000277580"/>
    </source>
</evidence>
<dbReference type="InParanoid" id="A0A3N4L3B9"/>
<dbReference type="AlphaFoldDB" id="A0A3N4L3B9"/>
<dbReference type="PROSITE" id="PS01360">
    <property type="entry name" value="ZF_MYND_1"/>
    <property type="match status" value="1"/>
</dbReference>
<keyword evidence="1" id="KW-0479">Metal-binding</keyword>
<evidence type="ECO:0000313" key="6">
    <source>
        <dbReference type="EMBL" id="RPB15121.1"/>
    </source>
</evidence>
<proteinExistence type="predicted"/>
<dbReference type="SUPFAM" id="SSF144232">
    <property type="entry name" value="HIT/MYND zinc finger-like"/>
    <property type="match status" value="1"/>
</dbReference>
<evidence type="ECO:0000256" key="3">
    <source>
        <dbReference type="ARBA" id="ARBA00022833"/>
    </source>
</evidence>
<dbReference type="GO" id="GO:0008270">
    <property type="term" value="F:zinc ion binding"/>
    <property type="evidence" value="ECO:0007669"/>
    <property type="project" value="UniProtKB-KW"/>
</dbReference>
<protein>
    <recommendedName>
        <fullName evidence="5">MYND-type domain-containing protein</fullName>
    </recommendedName>
</protein>
<dbReference type="STRING" id="1392247.A0A3N4L3B9"/>
<keyword evidence="2 4" id="KW-0863">Zinc-finger</keyword>
<dbReference type="Gene3D" id="6.10.140.2220">
    <property type="match status" value="1"/>
</dbReference>
<keyword evidence="3" id="KW-0862">Zinc</keyword>
<name>A0A3N4L3B9_9PEZI</name>
<dbReference type="PROSITE" id="PS50865">
    <property type="entry name" value="ZF_MYND_2"/>
    <property type="match status" value="1"/>
</dbReference>
<sequence>MDSSQVPSKSCSICNEPTSLKCKSCSSSAYCSPKCQKEDWSLHKLLCSRLAAFSTPPGTNFRRAIYLPIHEKAPKFVWVPVEKSRLWDGEIQDDDDADFTEWLGERRFGFRMMKRNQVRNRELENEIQLTFKVTAYGSLGIPPLEVNECTGHVAKGKNISLWRGPILAMKMVGKDSELYGHIDMEDLRDLADFFTVTNAVMEM</sequence>
<reference evidence="6 7" key="1">
    <citation type="journal article" date="2018" name="Nat. Ecol. Evol.">
        <title>Pezizomycetes genomes reveal the molecular basis of ectomycorrhizal truffle lifestyle.</title>
        <authorList>
            <person name="Murat C."/>
            <person name="Payen T."/>
            <person name="Noel B."/>
            <person name="Kuo A."/>
            <person name="Morin E."/>
            <person name="Chen J."/>
            <person name="Kohler A."/>
            <person name="Krizsan K."/>
            <person name="Balestrini R."/>
            <person name="Da Silva C."/>
            <person name="Montanini B."/>
            <person name="Hainaut M."/>
            <person name="Levati E."/>
            <person name="Barry K.W."/>
            <person name="Belfiori B."/>
            <person name="Cichocki N."/>
            <person name="Clum A."/>
            <person name="Dockter R.B."/>
            <person name="Fauchery L."/>
            <person name="Guy J."/>
            <person name="Iotti M."/>
            <person name="Le Tacon F."/>
            <person name="Lindquist E.A."/>
            <person name="Lipzen A."/>
            <person name="Malagnac F."/>
            <person name="Mello A."/>
            <person name="Molinier V."/>
            <person name="Miyauchi S."/>
            <person name="Poulain J."/>
            <person name="Riccioni C."/>
            <person name="Rubini A."/>
            <person name="Sitrit Y."/>
            <person name="Splivallo R."/>
            <person name="Traeger S."/>
            <person name="Wang M."/>
            <person name="Zifcakova L."/>
            <person name="Wipf D."/>
            <person name="Zambonelli A."/>
            <person name="Paolocci F."/>
            <person name="Nowrousian M."/>
            <person name="Ottonello S."/>
            <person name="Baldrian P."/>
            <person name="Spatafora J.W."/>
            <person name="Henrissat B."/>
            <person name="Nagy L.G."/>
            <person name="Aury J.M."/>
            <person name="Wincker P."/>
            <person name="Grigoriev I.V."/>
            <person name="Bonfante P."/>
            <person name="Martin F.M."/>
        </authorList>
    </citation>
    <scope>NUCLEOTIDE SEQUENCE [LARGE SCALE GENOMIC DNA]</scope>
    <source>
        <strain evidence="6 7">CCBAS932</strain>
    </source>
</reference>
<dbReference type="InterPro" id="IPR002893">
    <property type="entry name" value="Znf_MYND"/>
</dbReference>
<evidence type="ECO:0000259" key="5">
    <source>
        <dbReference type="PROSITE" id="PS50865"/>
    </source>
</evidence>
<accession>A0A3N4L3B9</accession>
<evidence type="ECO:0000256" key="1">
    <source>
        <dbReference type="ARBA" id="ARBA00022723"/>
    </source>
</evidence>
<gene>
    <name evidence="6" type="ORF">P167DRAFT_603417</name>
</gene>
<evidence type="ECO:0000256" key="2">
    <source>
        <dbReference type="ARBA" id="ARBA00022771"/>
    </source>
</evidence>
<feature type="domain" description="MYND-type" evidence="5">
    <location>
        <begin position="11"/>
        <end position="47"/>
    </location>
</feature>
<dbReference type="Pfam" id="PF01753">
    <property type="entry name" value="zf-MYND"/>
    <property type="match status" value="1"/>
</dbReference>
<organism evidence="6 7">
    <name type="scientific">Morchella conica CCBAS932</name>
    <dbReference type="NCBI Taxonomy" id="1392247"/>
    <lineage>
        <taxon>Eukaryota</taxon>
        <taxon>Fungi</taxon>
        <taxon>Dikarya</taxon>
        <taxon>Ascomycota</taxon>
        <taxon>Pezizomycotina</taxon>
        <taxon>Pezizomycetes</taxon>
        <taxon>Pezizales</taxon>
        <taxon>Morchellaceae</taxon>
        <taxon>Morchella</taxon>
    </lineage>
</organism>
<evidence type="ECO:0000256" key="4">
    <source>
        <dbReference type="PROSITE-ProRule" id="PRU00134"/>
    </source>
</evidence>
<keyword evidence="7" id="KW-1185">Reference proteome</keyword>
<dbReference type="Proteomes" id="UP000277580">
    <property type="component" value="Unassembled WGS sequence"/>
</dbReference>
<dbReference type="EMBL" id="ML119114">
    <property type="protein sequence ID" value="RPB15121.1"/>
    <property type="molecule type" value="Genomic_DNA"/>
</dbReference>
<dbReference type="OrthoDB" id="437457at2759"/>